<dbReference type="EMBL" id="LAZR01050105">
    <property type="protein sequence ID" value="KKK88106.1"/>
    <property type="molecule type" value="Genomic_DNA"/>
</dbReference>
<evidence type="ECO:0000256" key="1">
    <source>
        <dbReference type="SAM" id="Phobius"/>
    </source>
</evidence>
<protein>
    <submittedName>
        <fullName evidence="2">Uncharacterized protein</fullName>
    </submittedName>
</protein>
<keyword evidence="1" id="KW-0472">Membrane</keyword>
<keyword evidence="1" id="KW-0812">Transmembrane</keyword>
<accession>A0A0F9BUP1</accession>
<organism evidence="2">
    <name type="scientific">marine sediment metagenome</name>
    <dbReference type="NCBI Taxonomy" id="412755"/>
    <lineage>
        <taxon>unclassified sequences</taxon>
        <taxon>metagenomes</taxon>
        <taxon>ecological metagenomes</taxon>
    </lineage>
</organism>
<evidence type="ECO:0000313" key="2">
    <source>
        <dbReference type="EMBL" id="KKK88106.1"/>
    </source>
</evidence>
<reference evidence="2" key="1">
    <citation type="journal article" date="2015" name="Nature">
        <title>Complex archaea that bridge the gap between prokaryotes and eukaryotes.</title>
        <authorList>
            <person name="Spang A."/>
            <person name="Saw J.H."/>
            <person name="Jorgensen S.L."/>
            <person name="Zaremba-Niedzwiedzka K."/>
            <person name="Martijn J."/>
            <person name="Lind A.E."/>
            <person name="van Eijk R."/>
            <person name="Schleper C."/>
            <person name="Guy L."/>
            <person name="Ettema T.J."/>
        </authorList>
    </citation>
    <scope>NUCLEOTIDE SEQUENCE</scope>
</reference>
<comment type="caution">
    <text evidence="2">The sequence shown here is derived from an EMBL/GenBank/DDBJ whole genome shotgun (WGS) entry which is preliminary data.</text>
</comment>
<feature type="transmembrane region" description="Helical" evidence="1">
    <location>
        <begin position="127"/>
        <end position="149"/>
    </location>
</feature>
<sequence length="154" mass="18063">MVLLLVLFTYLLILGGKYFKSEKIFISATLIVNIIASWGIYTLFLNLYTEYYSDFPDYLVAFNHEPSELISQIQTGIILLIMQTIFISVCIVLLTYIIIKLFDNMKESGKYFLKTQKMKIWIIKYPLIKYLAIIPVIIILALIQMLYYVTYNEL</sequence>
<feature type="transmembrane region" description="Helical" evidence="1">
    <location>
        <begin position="77"/>
        <end position="99"/>
    </location>
</feature>
<name>A0A0F9BUP1_9ZZZZ</name>
<gene>
    <name evidence="2" type="ORF">LCGC14_2746490</name>
</gene>
<feature type="transmembrane region" description="Helical" evidence="1">
    <location>
        <begin position="25"/>
        <end position="48"/>
    </location>
</feature>
<keyword evidence="1" id="KW-1133">Transmembrane helix</keyword>
<dbReference type="AlphaFoldDB" id="A0A0F9BUP1"/>
<proteinExistence type="predicted"/>